<sequence length="70" mass="7393">MSGPNGDKLDACLDRLAQWYEQQRPAPDLAARIAARVAACDGELSDEQLDWLSAAGDGFAPPAPAKPDTP</sequence>
<dbReference type="STRING" id="758825.SAMN02982985_03289"/>
<dbReference type="EMBL" id="FOTW01000015">
    <property type="protein sequence ID" value="SFM23263.1"/>
    <property type="molecule type" value="Genomic_DNA"/>
</dbReference>
<gene>
    <name evidence="1" type="ORF">SAMN02982985_03289</name>
</gene>
<evidence type="ECO:0000313" key="1">
    <source>
        <dbReference type="EMBL" id="SFM23263.1"/>
    </source>
</evidence>
<dbReference type="AlphaFoldDB" id="A0A1I4P7B3"/>
<accession>A0A1I4P7B3</accession>
<dbReference type="Proteomes" id="UP000199470">
    <property type="component" value="Unassembled WGS sequence"/>
</dbReference>
<proteinExistence type="predicted"/>
<dbReference type="RefSeq" id="WP_093388776.1">
    <property type="nucleotide sequence ID" value="NZ_FOTW01000015.1"/>
</dbReference>
<organism evidence="1 2">
    <name type="scientific">Rugamonas rubra</name>
    <dbReference type="NCBI Taxonomy" id="758825"/>
    <lineage>
        <taxon>Bacteria</taxon>
        <taxon>Pseudomonadati</taxon>
        <taxon>Pseudomonadota</taxon>
        <taxon>Betaproteobacteria</taxon>
        <taxon>Burkholderiales</taxon>
        <taxon>Oxalobacteraceae</taxon>
        <taxon>Telluria group</taxon>
        <taxon>Rugamonas</taxon>
    </lineage>
</organism>
<keyword evidence="2" id="KW-1185">Reference proteome</keyword>
<evidence type="ECO:0000313" key="2">
    <source>
        <dbReference type="Proteomes" id="UP000199470"/>
    </source>
</evidence>
<name>A0A1I4P7B3_9BURK</name>
<reference evidence="1 2" key="1">
    <citation type="submission" date="2016-10" db="EMBL/GenBank/DDBJ databases">
        <authorList>
            <person name="de Groot N.N."/>
        </authorList>
    </citation>
    <scope>NUCLEOTIDE SEQUENCE [LARGE SCALE GENOMIC DNA]</scope>
    <source>
        <strain evidence="1 2">ATCC 43154</strain>
    </source>
</reference>
<protein>
    <submittedName>
        <fullName evidence="1">Uncharacterized protein</fullName>
    </submittedName>
</protein>